<dbReference type="PANTHER" id="PTHR43505">
    <property type="entry name" value="REVERSE GYRASE"/>
    <property type="match status" value="1"/>
</dbReference>
<dbReference type="SMART" id="SM00436">
    <property type="entry name" value="TOP1Bc"/>
    <property type="match status" value="1"/>
</dbReference>
<comment type="subcellular location">
    <subcellularLocation>
        <location evidence="1 14">Cytoplasm</location>
    </subcellularLocation>
</comment>
<evidence type="ECO:0000256" key="3">
    <source>
        <dbReference type="ARBA" id="ARBA00022490"/>
    </source>
</evidence>
<evidence type="ECO:0000256" key="15">
    <source>
        <dbReference type="RuleBase" id="RU004026"/>
    </source>
</evidence>
<keyword evidence="3 14" id="KW-0963">Cytoplasm</keyword>
<dbReference type="SMART" id="SM00382">
    <property type="entry name" value="AAA"/>
    <property type="match status" value="1"/>
</dbReference>
<dbReference type="Gene3D" id="2.60.510.20">
    <property type="match status" value="1"/>
</dbReference>
<dbReference type="Proteomes" id="UP000001037">
    <property type="component" value="Chromosome"/>
</dbReference>
<dbReference type="InterPro" id="IPR014001">
    <property type="entry name" value="Helicase_ATP-bd"/>
</dbReference>
<dbReference type="KEGG" id="pfm:Pyrfu_0963"/>
<dbReference type="Pfam" id="PF01131">
    <property type="entry name" value="Topoisom_bac"/>
    <property type="match status" value="1"/>
</dbReference>
<comment type="function">
    <text evidence="15">Modifies the topological state of DNA by introducing positive supercoils in an ATP-dependent process, increasing the linking number in steps of +1. Binds to single-stranded DNA, transiently cleaves and then rejoins the ends, introducing a positive supercoil in the process. The scissile phosphodiester is attacked by the catalytic tyrosine of the enzyme, resulting in the formation of a DNA-(5'-phosphotyrosyl)-enzyme intermediate. Involved in rewinding DNA strands in regions of the chromosome that have opened up to allow replication, transcription, DNA repair and/or for DNA protection.</text>
</comment>
<dbReference type="InterPro" id="IPR040569">
    <property type="entry name" value="Znf_Rg"/>
</dbReference>
<dbReference type="Gene3D" id="3.40.50.140">
    <property type="match status" value="1"/>
</dbReference>
<dbReference type="GO" id="GO:0003677">
    <property type="term" value="F:DNA binding"/>
    <property type="evidence" value="ECO:0007669"/>
    <property type="project" value="UniProtKB-UniRule"/>
</dbReference>
<evidence type="ECO:0000256" key="1">
    <source>
        <dbReference type="ARBA" id="ARBA00004496"/>
    </source>
</evidence>
<dbReference type="CDD" id="cd00186">
    <property type="entry name" value="TOP1Ac"/>
    <property type="match status" value="1"/>
</dbReference>
<dbReference type="Gene3D" id="1.10.460.10">
    <property type="entry name" value="Topoisomerase I, domain 2"/>
    <property type="match status" value="1"/>
</dbReference>
<dbReference type="PANTHER" id="PTHR43505:SF1">
    <property type="entry name" value="REVERSE GYRASE"/>
    <property type="match status" value="1"/>
</dbReference>
<dbReference type="CDD" id="cd17924">
    <property type="entry name" value="DDXDc_reverse_gyrase"/>
    <property type="match status" value="1"/>
</dbReference>
<dbReference type="InParanoid" id="G0EEL0"/>
<dbReference type="Pfam" id="PF17915">
    <property type="entry name" value="zf_Rg"/>
    <property type="match status" value="1"/>
</dbReference>
<dbReference type="InterPro" id="IPR006171">
    <property type="entry name" value="TOPRIM_dom"/>
</dbReference>
<dbReference type="GO" id="GO:0005524">
    <property type="term" value="F:ATP binding"/>
    <property type="evidence" value="ECO:0007669"/>
    <property type="project" value="UniProtKB-UniRule"/>
</dbReference>
<dbReference type="HOGENOM" id="CLU_002886_0_0_2"/>
<evidence type="ECO:0000259" key="18">
    <source>
        <dbReference type="PROSITE" id="PS52036"/>
    </source>
</evidence>
<keyword evidence="9 14" id="KW-0799">Topoisomerase</keyword>
<dbReference type="InterPro" id="IPR005736">
    <property type="entry name" value="Reverse_gyrase"/>
</dbReference>
<keyword evidence="14" id="KW-0378">Hydrolase</keyword>
<dbReference type="InterPro" id="IPR011545">
    <property type="entry name" value="DEAD/DEAH_box_helicase_dom"/>
</dbReference>
<dbReference type="RefSeq" id="WP_014026509.1">
    <property type="nucleotide sequence ID" value="NC_015931.1"/>
</dbReference>
<comment type="miscellaneous">
    <text evidence="14">This enzyme is the only unique feature of hyperthermophilic bacteria/archaea known and seems to be essential for adaptation to life at high temperatures. It may play a role in stabilization of DNA at high temperatures.</text>
</comment>
<evidence type="ECO:0000259" key="17">
    <source>
        <dbReference type="PROSITE" id="PS51192"/>
    </source>
</evidence>
<evidence type="ECO:0000313" key="20">
    <source>
        <dbReference type="EMBL" id="AEM38832.1"/>
    </source>
</evidence>
<dbReference type="EC" id="5.6.2.-" evidence="14"/>
<dbReference type="SMART" id="SM00437">
    <property type="entry name" value="TOP1Ac"/>
    <property type="match status" value="1"/>
</dbReference>
<dbReference type="InterPro" id="IPR003602">
    <property type="entry name" value="Topo_IA_DNA-bd_dom"/>
</dbReference>
<comment type="similarity">
    <text evidence="12 14">In the N-terminal section; belongs to the DEAD box helicase family. DDVD subfamily.</text>
</comment>
<keyword evidence="10 14" id="KW-0238">DNA-binding</keyword>
<keyword evidence="6 14" id="KW-0863">Zinc-finger</keyword>
<feature type="domain" description="Toprim" evidence="16">
    <location>
        <begin position="621"/>
        <end position="785"/>
    </location>
</feature>
<keyword evidence="5 14" id="KW-0547">Nucleotide-binding</keyword>
<feature type="binding site" evidence="14">
    <location>
        <position position="98"/>
    </location>
    <ligand>
        <name>ATP</name>
        <dbReference type="ChEBI" id="CHEBI:30616"/>
    </ligand>
</feature>
<dbReference type="PRINTS" id="PR00417">
    <property type="entry name" value="PRTPISMRASEI"/>
</dbReference>
<dbReference type="InterPro" id="IPR013497">
    <property type="entry name" value="Topo_IA_cen"/>
</dbReference>
<dbReference type="GO" id="GO:0016887">
    <property type="term" value="F:ATP hydrolysis activity"/>
    <property type="evidence" value="ECO:0007669"/>
    <property type="project" value="RHEA"/>
</dbReference>
<evidence type="ECO:0000256" key="14">
    <source>
        <dbReference type="HAMAP-Rule" id="MF_01125"/>
    </source>
</evidence>
<evidence type="ECO:0000313" key="21">
    <source>
        <dbReference type="Proteomes" id="UP000001037"/>
    </source>
</evidence>
<comment type="function">
    <text evidence="14">Modifies the topological state of DNA by introducing positive supercoils in an ATP-dependent process, increasing the linking number in steps of +1. Binds to single-stranded DNA, transiently cleaves and then rejoins the ends, introducing a positive supercoil in the process. The scissile phosphodiester is attacked by the catalytic tyrosine of the enzyme, resulting in the formation of a DNA-(5'-phosphotyrosyl)-enzyme intermediate. Probably involved in rewinding DNA strands in regions of the chromosome that have opened up to allow replication, transcription, DNA repair and/or for DNA protection.</text>
</comment>
<reference evidence="20 21" key="1">
    <citation type="journal article" date="2011" name="Stand. Genomic Sci.">
        <title>Complete genome sequence of the hyperthermophilic chemolithoautotroph Pyrolobus fumarii type strain (1A).</title>
        <authorList>
            <person name="Anderson I."/>
            <person name="Goker M."/>
            <person name="Nolan M."/>
            <person name="Lucas S."/>
            <person name="Hammon N."/>
            <person name="Deshpande S."/>
            <person name="Cheng J.F."/>
            <person name="Tapia R."/>
            <person name="Han C."/>
            <person name="Goodwin L."/>
            <person name="Pitluck S."/>
            <person name="Huntemann M."/>
            <person name="Liolios K."/>
            <person name="Ivanova N."/>
            <person name="Pagani I."/>
            <person name="Mavromatis K."/>
            <person name="Ovchinikova G."/>
            <person name="Pati A."/>
            <person name="Chen A."/>
            <person name="Palaniappan K."/>
            <person name="Land M."/>
            <person name="Hauser L."/>
            <person name="Brambilla E.M."/>
            <person name="Huber H."/>
            <person name="Yasawong M."/>
            <person name="Rohde M."/>
            <person name="Spring S."/>
            <person name="Abt B."/>
            <person name="Sikorski J."/>
            <person name="Wirth R."/>
            <person name="Detter J.C."/>
            <person name="Woyke T."/>
            <person name="Bristow J."/>
            <person name="Eisen J.A."/>
            <person name="Markowitz V."/>
            <person name="Hugenholtz P."/>
            <person name="Kyrpides N.C."/>
            <person name="Klenk H.P."/>
            <person name="Lapidus A."/>
        </authorList>
    </citation>
    <scope>NUCLEOTIDE SEQUENCE [LARGE SCALE GENOMIC DNA]</scope>
    <source>
        <strain evidence="21">DSM 11204 / 1A</strain>
    </source>
</reference>
<evidence type="ECO:0000259" key="19">
    <source>
        <dbReference type="PROSITE" id="PS52039"/>
    </source>
</evidence>
<evidence type="ECO:0000256" key="10">
    <source>
        <dbReference type="ARBA" id="ARBA00023125"/>
    </source>
</evidence>
<evidence type="ECO:0000256" key="9">
    <source>
        <dbReference type="ARBA" id="ARBA00023029"/>
    </source>
</evidence>
<accession>G0EEL0</accession>
<keyword evidence="4 14" id="KW-0479">Metal-binding</keyword>
<dbReference type="OrthoDB" id="30963at2157"/>
<dbReference type="SUPFAM" id="SSF52540">
    <property type="entry name" value="P-loop containing nucleoside triphosphate hydrolases"/>
    <property type="match status" value="2"/>
</dbReference>
<evidence type="ECO:0000256" key="6">
    <source>
        <dbReference type="ARBA" id="ARBA00022771"/>
    </source>
</evidence>
<feature type="active site" description="O-(5'-phospho-DNA)-tyrosine intermediate" evidence="14">
    <location>
        <position position="947"/>
    </location>
</feature>
<proteinExistence type="inferred from homology"/>
<comment type="domain">
    <text evidence="14">Introduction of positive supercoils requires the cooperation of both domains. The helicase-like domain probably does not directly unwind DNA, but more likely acts by driving ATP-dependent conformational changes within the whole enzyme. A beta hairpin in the 'latch' region of the N-terminal domain plays a regulatory role in the enzyme, repressing topoisomerase activity in the absence of ATP and preventing the enzyme from acting as an ATP-independent relaxing enzyme; it also helps to coordinate nucleotide hydrolysis by the ATPase domain with the supercoiling activity of the topoisomerase domain.</text>
</comment>
<dbReference type="InterPro" id="IPR003601">
    <property type="entry name" value="Topo_IA_2"/>
</dbReference>
<dbReference type="Pfam" id="PF00270">
    <property type="entry name" value="DEAD"/>
    <property type="match status" value="1"/>
</dbReference>
<organism evidence="20 21">
    <name type="scientific">Pyrolobus fumarii (strain DSM 11204 / 1A)</name>
    <dbReference type="NCBI Taxonomy" id="694429"/>
    <lineage>
        <taxon>Archaea</taxon>
        <taxon>Thermoproteota</taxon>
        <taxon>Thermoprotei</taxon>
        <taxon>Desulfurococcales</taxon>
        <taxon>Pyrodictiaceae</taxon>
        <taxon>Pyrolobus</taxon>
    </lineage>
</organism>
<keyword evidence="7 14" id="KW-0862">Zinc</keyword>
<dbReference type="PROSITE" id="PS51192">
    <property type="entry name" value="HELICASE_ATP_BIND_1"/>
    <property type="match status" value="1"/>
</dbReference>
<dbReference type="PROSITE" id="PS50880">
    <property type="entry name" value="TOPRIM"/>
    <property type="match status" value="1"/>
</dbReference>
<dbReference type="PROSITE" id="PS52036">
    <property type="entry name" value="ZF_RG_N"/>
    <property type="match status" value="1"/>
</dbReference>
<dbReference type="GO" id="GO:0008094">
    <property type="term" value="F:ATP-dependent activity, acting on DNA"/>
    <property type="evidence" value="ECO:0007669"/>
    <property type="project" value="UniProtKB-UniRule"/>
</dbReference>
<dbReference type="SMART" id="SM00493">
    <property type="entry name" value="TOPRIM"/>
    <property type="match status" value="1"/>
</dbReference>
<protein>
    <recommendedName>
        <fullName evidence="14 15">Reverse gyrase</fullName>
        <ecNumber evidence="14">5.6.2.-</ecNumber>
    </recommendedName>
</protein>
<dbReference type="eggNOG" id="arCOG01526">
    <property type="taxonomic scope" value="Archaea"/>
</dbReference>
<evidence type="ECO:0000256" key="4">
    <source>
        <dbReference type="ARBA" id="ARBA00022723"/>
    </source>
</evidence>
<dbReference type="GO" id="GO:0008270">
    <property type="term" value="F:zinc ion binding"/>
    <property type="evidence" value="ECO:0007669"/>
    <property type="project" value="UniProtKB-UniRule"/>
</dbReference>
<dbReference type="InterPro" id="IPR023405">
    <property type="entry name" value="Topo_IA_core_domain"/>
</dbReference>
<feature type="domain" description="RG N-terminal-type" evidence="18">
    <location>
        <begin position="1"/>
        <end position="43"/>
    </location>
</feature>
<dbReference type="PROSITE" id="PS52039">
    <property type="entry name" value="TOPO_IA_2"/>
    <property type="match status" value="1"/>
</dbReference>
<evidence type="ECO:0000256" key="5">
    <source>
        <dbReference type="ARBA" id="ARBA00022741"/>
    </source>
</evidence>
<feature type="region of interest" description="Topoisomerase I" evidence="14">
    <location>
        <begin position="617"/>
        <end position="1219"/>
    </location>
</feature>
<comment type="subunit">
    <text evidence="2 14">Monomer.</text>
</comment>
<dbReference type="Pfam" id="PF01751">
    <property type="entry name" value="Toprim"/>
    <property type="match status" value="1"/>
</dbReference>
<name>G0EEL0_PYRF1</name>
<evidence type="ECO:0000256" key="2">
    <source>
        <dbReference type="ARBA" id="ARBA00011245"/>
    </source>
</evidence>
<dbReference type="FunCoup" id="G0EEL0">
    <property type="interactions" value="1"/>
</dbReference>
<dbReference type="GO" id="GO:0005737">
    <property type="term" value="C:cytoplasm"/>
    <property type="evidence" value="ECO:0007669"/>
    <property type="project" value="UniProtKB-SubCell"/>
</dbReference>
<sequence>MAKLTLLYEAGCPNCRGRIDEERLIKGLPCWECLPLLPEAERYLSGLDWRERVLAVARLLEEHGKLEGWAWLAREEDELSIFERFFERATGSRPWSVQRQWARRLLRRESFAITAPTGTGKTTLLAVYALYSAVNGSRVYYLLPTSSLAKQVAERLQLLAHNAAVRKRIVYYHSLLRASEKRAQLEAIENGEYDILVTTTAFLSRRWGLLERTMFDTIIVDDVDAILRDSVNVERILMLLGAKPDEIRAATRLVKLSLRVRANPALARRYASEIEELKRVVNGVAGRLGQLVVASATGRARGFKRLVLGKLLGLSVGSIAGYARNIAEYKLLASSPEDAIEKLVETVAKMGPGGLVFVAKPLGVETAKLVVNRLGERGVRAGLAIAGKRVIEKFERGEYDVLVGVASYYGVMVRGLDMPYRVAYALFLEPPFNRTPIEKALQSPRRILALAKALDVEGYREYARILSKMTPDEVELLRAVLQGRLEAGGRLAEAAEKARSLASAILEKLRSVTSEVPAGYSILTVSSSGAYVATPDPYTYIQASGRTSRLIKGYMTRGVVIVVSSAPLLLERFEDRLARLLAGFELREYNEKEVLEELEKAWESRRAPAVSRSALRMNIETSLVIVESPTKARLIAGFWGKPARKEYDGVNVYETVAYNPKSGKTHVMLIVSVKGHVYDLTEEPVGKHGVILEGSDVKPVYAPIVRCRDCGAQHAIVAEQCPECNSVNIEDKRRIIELLRKLAPLVDTVYIATDPDYEGEKIAWDIYTLLKPYAKNIKRIEFHEVTKKAILEALANPRDVNRRLVEAQVVRRVEDRWIGFELSQHLWKVFNARWLGAGRVQTPALGFLVERLEEWKKGRCYALIARLPWGRVKLCYPDSRTAREALREALEKGVEVEILEANIVSLTPPPPYTTETLLYDASRLLGYTAEKTMRLAQELFENGLITYHRTDSTRVSDAGIAIAKSYMQRRGHAKLLMPRHWGEGGAHEAIRPTMPLDADELRDAIAEGEVRIVTRLRESHYKLYSLIFARFMASQSIPARVERVRLRVTVGNVSVEDVVARKVIEAGFLTFYPHVIPVYNVQEGRVKPMGARIVRTSTVRLYTHGELVMEMKRSGIGRPSTYAKIIEALKRHGYVVESRYRKYLVPTSMGRRVYQYLVTEFRPLVSLERTRLVESLMDSVASGEAEACRVLLELLEEVEGMVARVEAGRGAGLGENLAA</sequence>
<dbReference type="NCBIfam" id="TIGR01054">
    <property type="entry name" value="rgy"/>
    <property type="match status" value="1"/>
</dbReference>
<comment type="similarity">
    <text evidence="14">In the C-terminal section; belongs to the type IA topoisomerase family.</text>
</comment>
<evidence type="ECO:0000256" key="12">
    <source>
        <dbReference type="ARBA" id="ARBA00043976"/>
    </source>
</evidence>
<dbReference type="GO" id="GO:0006260">
    <property type="term" value="P:DNA replication"/>
    <property type="evidence" value="ECO:0007669"/>
    <property type="project" value="UniProtKB-UniRule"/>
</dbReference>
<evidence type="ECO:0000256" key="11">
    <source>
        <dbReference type="ARBA" id="ARBA00023235"/>
    </source>
</evidence>
<dbReference type="AlphaFoldDB" id="G0EEL0"/>
<keyword evidence="11 14" id="KW-0413">Isomerase</keyword>
<dbReference type="EMBL" id="CP002838">
    <property type="protein sequence ID" value="AEM38832.1"/>
    <property type="molecule type" value="Genomic_DNA"/>
</dbReference>
<evidence type="ECO:0000256" key="7">
    <source>
        <dbReference type="ARBA" id="ARBA00022833"/>
    </source>
</evidence>
<gene>
    <name evidence="14" type="primary">rgy</name>
    <name evidence="20" type="ordered locus">Pyrfu_0963</name>
</gene>
<comment type="catalytic activity">
    <reaction evidence="13 14 15">
        <text>ATP + H2O = ADP + phosphate + H(+)</text>
        <dbReference type="Rhea" id="RHEA:13065"/>
        <dbReference type="ChEBI" id="CHEBI:15377"/>
        <dbReference type="ChEBI" id="CHEBI:15378"/>
        <dbReference type="ChEBI" id="CHEBI:30616"/>
        <dbReference type="ChEBI" id="CHEBI:43474"/>
        <dbReference type="ChEBI" id="CHEBI:456216"/>
    </reaction>
</comment>
<dbReference type="GO" id="GO:0160097">
    <property type="term" value="F:reverse gyrase activity"/>
    <property type="evidence" value="ECO:0007669"/>
    <property type="project" value="UniProtKB-UniRule"/>
</dbReference>
<evidence type="ECO:0000256" key="8">
    <source>
        <dbReference type="ARBA" id="ARBA00022840"/>
    </source>
</evidence>
<dbReference type="GO" id="GO:0006265">
    <property type="term" value="P:DNA topological change"/>
    <property type="evidence" value="ECO:0007669"/>
    <property type="project" value="UniProtKB-UniRule"/>
</dbReference>
<dbReference type="InterPro" id="IPR013824">
    <property type="entry name" value="Topo_IA_cen_sub1"/>
</dbReference>
<feature type="domain" description="Topo IA-type catalytic" evidence="19">
    <location>
        <begin position="801"/>
        <end position="1202"/>
    </location>
</feature>
<dbReference type="InterPro" id="IPR013826">
    <property type="entry name" value="Topo_IA_cen_sub3"/>
</dbReference>
<dbReference type="InterPro" id="IPR027417">
    <property type="entry name" value="P-loop_NTPase"/>
</dbReference>
<comment type="cofactor">
    <cofactor evidence="14">
        <name>Zn(2+)</name>
        <dbReference type="ChEBI" id="CHEBI:29105"/>
    </cofactor>
    <text evidence="14">Binds 1 or 2 zinc ions per subunit.</text>
</comment>
<dbReference type="SUPFAM" id="SSF56712">
    <property type="entry name" value="Prokaryotic type I DNA topoisomerase"/>
    <property type="match status" value="1"/>
</dbReference>
<dbReference type="InterPro" id="IPR003593">
    <property type="entry name" value="AAA+_ATPase"/>
</dbReference>
<dbReference type="Gene3D" id="1.10.290.10">
    <property type="entry name" value="Topoisomerase I, domain 4"/>
    <property type="match status" value="1"/>
</dbReference>
<keyword evidence="21" id="KW-1185">Reference proteome</keyword>
<dbReference type="SMART" id="SM00487">
    <property type="entry name" value="DEXDc"/>
    <property type="match status" value="1"/>
</dbReference>
<dbReference type="HAMAP" id="MF_01125">
    <property type="entry name" value="Reverse_gyrase"/>
    <property type="match status" value="1"/>
</dbReference>
<dbReference type="GeneID" id="11139439"/>
<dbReference type="STRING" id="694429.Pyrfu_0963"/>
<feature type="domain" description="Helicase ATP-binding" evidence="17">
    <location>
        <begin position="102"/>
        <end position="261"/>
    </location>
</feature>
<evidence type="ECO:0000256" key="13">
    <source>
        <dbReference type="ARBA" id="ARBA00049360"/>
    </source>
</evidence>
<evidence type="ECO:0000259" key="16">
    <source>
        <dbReference type="PROSITE" id="PS50880"/>
    </source>
</evidence>
<dbReference type="Gene3D" id="3.40.50.300">
    <property type="entry name" value="P-loop containing nucleotide triphosphate hydrolases"/>
    <property type="match status" value="2"/>
</dbReference>
<keyword evidence="8 14" id="KW-0067">ATP-binding</keyword>